<comment type="catalytic activity">
    <reaction evidence="1">
        <text>9-ribosyl-trans-zeatin 5'-phosphate + H2O = trans-zeatin + D-ribose 5-phosphate</text>
        <dbReference type="Rhea" id="RHEA:48564"/>
        <dbReference type="ChEBI" id="CHEBI:15377"/>
        <dbReference type="ChEBI" id="CHEBI:16522"/>
        <dbReference type="ChEBI" id="CHEBI:78346"/>
        <dbReference type="ChEBI" id="CHEBI:87947"/>
        <dbReference type="EC" id="3.2.2.n1"/>
    </reaction>
</comment>
<dbReference type="Pfam" id="PF03641">
    <property type="entry name" value="Lysine_decarbox"/>
    <property type="match status" value="1"/>
</dbReference>
<sequence length="244" mass="26506">MEHAHQNSSYRRGPVILRGGKIPRETSDTGLLRPQSSADWLHEDPWRVLRIQSEFVEGFGALAELGPAVSVFGSARTPAGSEDWERARSIGSLLVQAGFAVITGGGPGIMEAANKGAWEAGGTSVGLGIELPHEQGMNEWVNVGINFRYFFARKTMFMKYSSGFIAMPGGFGTMDELFEAATLVQTGKVHSFPIVLVGREYWGGLVQWINSTMKESGMLSSNDPQLLHVVDSPEEAVEIVIGHK</sequence>
<reference evidence="3" key="1">
    <citation type="submission" date="2019-11" db="EMBL/GenBank/DDBJ databases">
        <authorList>
            <person name="Feng L."/>
        </authorList>
    </citation>
    <scope>NUCLEOTIDE SEQUENCE</scope>
    <source>
        <strain evidence="3">AodontolyticusLFYP35</strain>
    </source>
</reference>
<feature type="compositionally biased region" description="Polar residues" evidence="2">
    <location>
        <begin position="1"/>
        <end position="10"/>
    </location>
</feature>
<dbReference type="InterPro" id="IPR005269">
    <property type="entry name" value="LOG"/>
</dbReference>
<dbReference type="PANTHER" id="PTHR43393:SF2">
    <property type="entry name" value="CYTOKININ RIBOSIDE 5'-MONOPHOSPHATE PHOSPHORIBOHYDROLASE"/>
    <property type="match status" value="1"/>
</dbReference>
<proteinExistence type="inferred from homology"/>
<dbReference type="GO" id="GO:0016787">
    <property type="term" value="F:hydrolase activity"/>
    <property type="evidence" value="ECO:0007669"/>
    <property type="project" value="UniProtKB-KW"/>
</dbReference>
<dbReference type="GO" id="GO:0005829">
    <property type="term" value="C:cytosol"/>
    <property type="evidence" value="ECO:0007669"/>
    <property type="project" value="TreeGrafter"/>
</dbReference>
<dbReference type="PANTHER" id="PTHR43393">
    <property type="entry name" value="CYTOKININ RIBOSIDE 5'-MONOPHOSPHATE PHOSPHORIBOHYDROLASE"/>
    <property type="match status" value="1"/>
</dbReference>
<evidence type="ECO:0000256" key="1">
    <source>
        <dbReference type="RuleBase" id="RU363015"/>
    </source>
</evidence>
<dbReference type="GO" id="GO:0009691">
    <property type="term" value="P:cytokinin biosynthetic process"/>
    <property type="evidence" value="ECO:0007669"/>
    <property type="project" value="UniProtKB-UniRule"/>
</dbReference>
<comment type="catalytic activity">
    <reaction evidence="1">
        <text>N(6)-(dimethylallyl)adenosine 5'-phosphate + H2O = N(6)-dimethylallyladenine + D-ribose 5-phosphate</text>
        <dbReference type="Rhea" id="RHEA:48560"/>
        <dbReference type="ChEBI" id="CHEBI:15377"/>
        <dbReference type="ChEBI" id="CHEBI:17660"/>
        <dbReference type="ChEBI" id="CHEBI:57526"/>
        <dbReference type="ChEBI" id="CHEBI:78346"/>
        <dbReference type="EC" id="3.2.2.n1"/>
    </reaction>
</comment>
<accession>A0A6N2QZF4</accession>
<keyword evidence="1" id="KW-0203">Cytokinin biosynthesis</keyword>
<feature type="region of interest" description="Disordered" evidence="2">
    <location>
        <begin position="1"/>
        <end position="31"/>
    </location>
</feature>
<dbReference type="EC" id="3.2.2.n1" evidence="1"/>
<dbReference type="AlphaFoldDB" id="A0A6N2QZF4"/>
<dbReference type="SUPFAM" id="SSF102405">
    <property type="entry name" value="MCP/YpsA-like"/>
    <property type="match status" value="1"/>
</dbReference>
<protein>
    <recommendedName>
        <fullName evidence="1">Cytokinin riboside 5'-monophosphate phosphoribohydrolase</fullName>
        <ecNumber evidence="1">3.2.2.n1</ecNumber>
    </recommendedName>
</protein>
<dbReference type="InterPro" id="IPR031100">
    <property type="entry name" value="LOG_fam"/>
</dbReference>
<comment type="similarity">
    <text evidence="1">Belongs to the LOG family.</text>
</comment>
<evidence type="ECO:0000256" key="2">
    <source>
        <dbReference type="SAM" id="MobiDB-lite"/>
    </source>
</evidence>
<evidence type="ECO:0000313" key="3">
    <source>
        <dbReference type="EMBL" id="VYS73608.1"/>
    </source>
</evidence>
<dbReference type="FunFam" id="3.40.50.450:FF:000011">
    <property type="entry name" value="TIGR00730 family Rossman fold protein"/>
    <property type="match status" value="1"/>
</dbReference>
<dbReference type="NCBIfam" id="TIGR00730">
    <property type="entry name" value="Rossman fold protein, TIGR00730 family"/>
    <property type="match status" value="1"/>
</dbReference>
<dbReference type="Gene3D" id="3.40.50.450">
    <property type="match status" value="1"/>
</dbReference>
<organism evidence="3">
    <name type="scientific">Schaalia odontolytica</name>
    <dbReference type="NCBI Taxonomy" id="1660"/>
    <lineage>
        <taxon>Bacteria</taxon>
        <taxon>Bacillati</taxon>
        <taxon>Actinomycetota</taxon>
        <taxon>Actinomycetes</taxon>
        <taxon>Actinomycetales</taxon>
        <taxon>Actinomycetaceae</taxon>
        <taxon>Schaalia</taxon>
    </lineage>
</organism>
<dbReference type="EMBL" id="CACRSM010000001">
    <property type="protein sequence ID" value="VYS73608.1"/>
    <property type="molecule type" value="Genomic_DNA"/>
</dbReference>
<name>A0A6N2QZF4_9ACTO</name>
<dbReference type="InterPro" id="IPR052341">
    <property type="entry name" value="LOG_family_nucleotidases"/>
</dbReference>
<gene>
    <name evidence="3" type="primary">yvdD</name>
    <name evidence="3" type="ORF">AOLFYP35_00093</name>
</gene>
<keyword evidence="1" id="KW-0378">Hydrolase</keyword>